<dbReference type="GO" id="GO:0016887">
    <property type="term" value="F:ATP hydrolysis activity"/>
    <property type="evidence" value="ECO:0007669"/>
    <property type="project" value="InterPro"/>
</dbReference>
<dbReference type="PANTHER" id="PTHR30486">
    <property type="entry name" value="TWITCHING MOTILITY PROTEIN PILT"/>
    <property type="match status" value="1"/>
</dbReference>
<keyword evidence="4" id="KW-1185">Reference proteome</keyword>
<dbReference type="InterPro" id="IPR006321">
    <property type="entry name" value="PilT/PilU"/>
</dbReference>
<protein>
    <submittedName>
        <fullName evidence="3">Pilus retraction ATPase PilT</fullName>
    </submittedName>
</protein>
<accession>A0A562RS61</accession>
<evidence type="ECO:0000259" key="2">
    <source>
        <dbReference type="SMART" id="SM00382"/>
    </source>
</evidence>
<reference evidence="3 4" key="1">
    <citation type="submission" date="2019-07" db="EMBL/GenBank/DDBJ databases">
        <title>Genome sequencing of 100 strains of the haloalkaliphilic chemolithoautotrophic sulfur-oxidizing bacterium Thioalkalivibrio.</title>
        <authorList>
            <person name="Muyzer G."/>
        </authorList>
    </citation>
    <scope>NUCLEOTIDE SEQUENCE [LARGE SCALE GENOMIC DNA]</scope>
    <source>
        <strain evidence="3 4">ASO4-4</strain>
    </source>
</reference>
<feature type="domain" description="AAA+ ATPase" evidence="2">
    <location>
        <begin position="123"/>
        <end position="257"/>
    </location>
</feature>
<dbReference type="InterPro" id="IPR027417">
    <property type="entry name" value="P-loop_NTPase"/>
</dbReference>
<comment type="caution">
    <text evidence="3">The sequence shown here is derived from an EMBL/GenBank/DDBJ whole genome shotgun (WGS) entry which is preliminary data.</text>
</comment>
<comment type="similarity">
    <text evidence="1">Belongs to the GSP E family.</text>
</comment>
<dbReference type="InterPro" id="IPR001482">
    <property type="entry name" value="T2SS/T4SS_dom"/>
</dbReference>
<dbReference type="SUPFAM" id="SSF52540">
    <property type="entry name" value="P-loop containing nucleoside triphosphate hydrolases"/>
    <property type="match status" value="1"/>
</dbReference>
<dbReference type="Gene3D" id="3.30.450.90">
    <property type="match status" value="1"/>
</dbReference>
<dbReference type="NCBIfam" id="TIGR01420">
    <property type="entry name" value="pilT_fam"/>
    <property type="match status" value="1"/>
</dbReference>
<dbReference type="Pfam" id="PF00437">
    <property type="entry name" value="T2SSE"/>
    <property type="match status" value="1"/>
</dbReference>
<evidence type="ECO:0000313" key="3">
    <source>
        <dbReference type="EMBL" id="TWI71190.1"/>
    </source>
</evidence>
<dbReference type="Gene3D" id="3.40.50.300">
    <property type="entry name" value="P-loop containing nucleotide triphosphate hydrolases"/>
    <property type="match status" value="1"/>
</dbReference>
<dbReference type="OrthoDB" id="9805147at2"/>
<name>A0A562RS61_9BACT</name>
<dbReference type="AlphaFoldDB" id="A0A562RS61"/>
<dbReference type="CDD" id="cd01131">
    <property type="entry name" value="PilT"/>
    <property type="match status" value="1"/>
</dbReference>
<dbReference type="RefSeq" id="WP_144684998.1">
    <property type="nucleotide sequence ID" value="NZ_VLLC01000014.1"/>
</dbReference>
<proteinExistence type="inferred from homology"/>
<dbReference type="GO" id="GO:0005524">
    <property type="term" value="F:ATP binding"/>
    <property type="evidence" value="ECO:0007669"/>
    <property type="project" value="InterPro"/>
</dbReference>
<dbReference type="PANTHER" id="PTHR30486:SF6">
    <property type="entry name" value="TYPE IV PILUS RETRACTATION ATPASE PILT"/>
    <property type="match status" value="1"/>
</dbReference>
<dbReference type="SMART" id="SM00382">
    <property type="entry name" value="AAA"/>
    <property type="match status" value="1"/>
</dbReference>
<evidence type="ECO:0000256" key="1">
    <source>
        <dbReference type="ARBA" id="ARBA00006611"/>
    </source>
</evidence>
<dbReference type="Proteomes" id="UP000318307">
    <property type="component" value="Unassembled WGS sequence"/>
</dbReference>
<sequence>MAIIDAYFKKMKDRGGSDLHMTIGFPPLIRFRGELVPLDEPVLTPDSNRRILTEIMPSDKLAHLDENLDCDMAYALEGVGRFRCNFFFQNRGIAAVFRIIPTEIMTLEQLNLPPVIRTIAEFRKGLVLVTGPTGSGKSTTLAAIIDYINNTRNAHIITIEDPLEFVHPNKQCLFTQREIGTHARSFADALRVASRENPDVILVGEMRDLETISLALTCVELGILVFGTLHTNSAAKTIDRIINAFPSDQQAQTRTMLADALSAVVAQQLLKTSDGKGRCAANEVLLGSPALASIIRDGKISQISSIIQTGSARGMQTMDQHLTLLVRDKRITREAAYEKAIDKKLFASSEENHGYLTRENARNA</sequence>
<dbReference type="InterPro" id="IPR050921">
    <property type="entry name" value="T4SS_GSP_E_ATPase"/>
</dbReference>
<dbReference type="EMBL" id="VLLC01000014">
    <property type="protein sequence ID" value="TWI71190.1"/>
    <property type="molecule type" value="Genomic_DNA"/>
</dbReference>
<dbReference type="InterPro" id="IPR003593">
    <property type="entry name" value="AAA+_ATPase"/>
</dbReference>
<organism evidence="3 4">
    <name type="scientific">Desulfobotulus alkaliphilus</name>
    <dbReference type="NCBI Taxonomy" id="622671"/>
    <lineage>
        <taxon>Bacteria</taxon>
        <taxon>Pseudomonadati</taxon>
        <taxon>Thermodesulfobacteriota</taxon>
        <taxon>Desulfobacteria</taxon>
        <taxon>Desulfobacterales</taxon>
        <taxon>Desulfobacteraceae</taxon>
        <taxon>Desulfobotulus</taxon>
    </lineage>
</organism>
<evidence type="ECO:0000313" key="4">
    <source>
        <dbReference type="Proteomes" id="UP000318307"/>
    </source>
</evidence>
<gene>
    <name evidence="3" type="ORF">LZ24_01988</name>
</gene>